<dbReference type="InParanoid" id="A0A7G1G332"/>
<dbReference type="Pfam" id="PF21688">
    <property type="entry name" value="FAD-depend_C"/>
    <property type="match status" value="1"/>
</dbReference>
<keyword evidence="3" id="KW-1185">Reference proteome</keyword>
<dbReference type="AlphaFoldDB" id="A0A7G1G332"/>
<dbReference type="PANTHER" id="PTHR43106:SF1">
    <property type="entry name" value="DEHYDROGENASE-RELATED"/>
    <property type="match status" value="1"/>
</dbReference>
<dbReference type="EMBL" id="AP018712">
    <property type="protein sequence ID" value="BBE30808.1"/>
    <property type="molecule type" value="Genomic_DNA"/>
</dbReference>
<dbReference type="PANTHER" id="PTHR43106">
    <property type="entry name" value="DEHYDROGENASE-RELATED"/>
    <property type="match status" value="1"/>
</dbReference>
<protein>
    <recommendedName>
        <fullName evidence="1">FAD-dependent protein C-terminal domain-containing protein</fullName>
    </recommendedName>
</protein>
<dbReference type="SUPFAM" id="SSF51905">
    <property type="entry name" value="FAD/NAD(P)-binding domain"/>
    <property type="match status" value="1"/>
</dbReference>
<reference evidence="2 3" key="1">
    <citation type="submission" date="2018-06" db="EMBL/GenBank/DDBJ databases">
        <title>Genome sequencing of Oceanotoga sp. sy52.</title>
        <authorList>
            <person name="Mori K."/>
        </authorList>
    </citation>
    <scope>NUCLEOTIDE SEQUENCE [LARGE SCALE GENOMIC DNA]</scope>
    <source>
        <strain evidence="3">sy52</strain>
    </source>
</reference>
<accession>A0A7G1G332</accession>
<proteinExistence type="predicted"/>
<dbReference type="Proteomes" id="UP000516361">
    <property type="component" value="Chromosome"/>
</dbReference>
<dbReference type="InterPro" id="IPR036188">
    <property type="entry name" value="FAD/NAD-bd_sf"/>
</dbReference>
<gene>
    <name evidence="2" type="ORF">OSSY52_09490</name>
</gene>
<name>A0A7G1G332_9BACT</name>
<evidence type="ECO:0000259" key="1">
    <source>
        <dbReference type="Pfam" id="PF21688"/>
    </source>
</evidence>
<evidence type="ECO:0000313" key="2">
    <source>
        <dbReference type="EMBL" id="BBE30808.1"/>
    </source>
</evidence>
<dbReference type="InterPro" id="IPR049516">
    <property type="entry name" value="FAD-depend_C"/>
</dbReference>
<organism evidence="2 3">
    <name type="scientific">Tepiditoga spiralis</name>
    <dbReference type="NCBI Taxonomy" id="2108365"/>
    <lineage>
        <taxon>Bacteria</taxon>
        <taxon>Thermotogati</taxon>
        <taxon>Thermotogota</taxon>
        <taxon>Thermotogae</taxon>
        <taxon>Petrotogales</taxon>
        <taxon>Petrotogaceae</taxon>
        <taxon>Tepiditoga</taxon>
    </lineage>
</organism>
<evidence type="ECO:0000313" key="3">
    <source>
        <dbReference type="Proteomes" id="UP000516361"/>
    </source>
</evidence>
<dbReference type="Gene3D" id="3.50.50.60">
    <property type="entry name" value="FAD/NAD(P)-binding domain"/>
    <property type="match status" value="1"/>
</dbReference>
<dbReference type="KEGG" id="ocy:OSSY52_09490"/>
<feature type="domain" description="FAD-dependent protein C-terminal" evidence="1">
    <location>
        <begin position="230"/>
        <end position="389"/>
    </location>
</feature>
<dbReference type="RefSeq" id="WP_232521303.1">
    <property type="nucleotide sequence ID" value="NZ_AP018712.1"/>
</dbReference>
<sequence>MKIAVIGFGAASIGFIKGMVDSGKIENSTIDVFERGKSIEKSGFGGLKYDGKIFVSKEMGGDLDVPLNIQREIVNYYLEKSNLAKKEGNKYIYSNELERGLSFKDEEFYKKFYSKGFQPIKSEFYHIGTDELGNTVNNIYQSFKSHKNINFFFDKNIKKIEKDENGAYVVIENKKIKYDKIIIGVGRSGHKLVNNLISNNKNLVLSNNMVDLGVRFELPNHIVEELNKKMYEFKVRLKTKTGYTVRTFCNNPSGEVTIEKYDDFVTVNGHANASYKTSNTNFAILVSHSFTNPFNDPIGYGTHMAKLSNILAGGEKVILQAYEDFKNTNRTKKLGRVEPTLNFNNYILGDLNLVFPRKTIDSIIDFMEKLNEVIPGITYADNLLYGVEVKFYGNKIDNNYFEDIKIIGDGSGWTRSITYASCHGYMVATSL</sequence>